<protein>
    <recommendedName>
        <fullName evidence="3">ADP-ribosylglycohydrolase</fullName>
    </recommendedName>
</protein>
<dbReference type="InterPro" id="IPR005502">
    <property type="entry name" value="Ribosyl_crysJ1"/>
</dbReference>
<reference evidence="2" key="1">
    <citation type="journal article" date="2019" name="Int. J. Syst. Evol. Microbiol.">
        <title>The Global Catalogue of Microorganisms (GCM) 10K type strain sequencing project: providing services to taxonomists for standard genome sequencing and annotation.</title>
        <authorList>
            <consortium name="The Broad Institute Genomics Platform"/>
            <consortium name="The Broad Institute Genome Sequencing Center for Infectious Disease"/>
            <person name="Wu L."/>
            <person name="Ma J."/>
        </authorList>
    </citation>
    <scope>NUCLEOTIDE SEQUENCE [LARGE SCALE GENOMIC DNA]</scope>
    <source>
        <strain evidence="2">JCM 17986</strain>
    </source>
</reference>
<keyword evidence="2" id="KW-1185">Reference proteome</keyword>
<dbReference type="InterPro" id="IPR036705">
    <property type="entry name" value="Ribosyl_crysJ1_sf"/>
</dbReference>
<dbReference type="Proteomes" id="UP001500466">
    <property type="component" value="Unassembled WGS sequence"/>
</dbReference>
<dbReference type="PANTHER" id="PTHR16222">
    <property type="entry name" value="ADP-RIBOSYLGLYCOHYDROLASE"/>
    <property type="match status" value="1"/>
</dbReference>
<name>A0ABP9HNB2_9ACTN</name>
<evidence type="ECO:0008006" key="3">
    <source>
        <dbReference type="Google" id="ProtNLM"/>
    </source>
</evidence>
<sequence>MRAGAELAVDGESEDVAVEGAGAFEVGGPQEQAAGEDVHGCVFAHSRGGYARGGGREGALRCGGTVPEAGRQGRACGWCGWRGLGACVAYERVAGAMFGSAYGDAMGAPTEFLPYAQIVRRFDVPDDAPGAGELPVHGGVAMVTDDTQMALAVADALLAAVEDGHALSAERLTPRLRGRYLAWWQSPDNNRAPGTTCMQACKALARGGAWEAATRRGSKGCGANMRVAPVALLDGVSEADRCGAAQLQSALTHGHPTALAASDLTAAAVHALRVGVAPRDLPGYLRAHVGQQRSVYRGDWLGDELWRGPFASSPEEFIARGWDECAGVLDRLDAALLLGDRRADPCRITGAGWIAEEALATGLLCFLLFPDAPVDALTRAAMTSGDSDSIAALAGAFAGAAYGMAAWPEAWAGVVEYREELERVSAGLAAGTAGSGTGTGTGVAGGAGR</sequence>
<accession>A0ABP9HNB2</accession>
<dbReference type="Pfam" id="PF03747">
    <property type="entry name" value="ADP_ribosyl_GH"/>
    <property type="match status" value="1"/>
</dbReference>
<dbReference type="InterPro" id="IPR050792">
    <property type="entry name" value="ADP-ribosylglycohydrolase"/>
</dbReference>
<proteinExistence type="predicted"/>
<dbReference type="SUPFAM" id="SSF101478">
    <property type="entry name" value="ADP-ribosylglycohydrolase"/>
    <property type="match status" value="1"/>
</dbReference>
<gene>
    <name evidence="1" type="ORF">GCM10023205_46460</name>
</gene>
<dbReference type="EMBL" id="BAABHS010000016">
    <property type="protein sequence ID" value="GAA4974503.1"/>
    <property type="molecule type" value="Genomic_DNA"/>
</dbReference>
<evidence type="ECO:0000313" key="1">
    <source>
        <dbReference type="EMBL" id="GAA4974503.1"/>
    </source>
</evidence>
<comment type="caution">
    <text evidence="1">The sequence shown here is derived from an EMBL/GenBank/DDBJ whole genome shotgun (WGS) entry which is preliminary data.</text>
</comment>
<dbReference type="Gene3D" id="1.10.4080.10">
    <property type="entry name" value="ADP-ribosylation/Crystallin J1"/>
    <property type="match status" value="1"/>
</dbReference>
<dbReference type="PANTHER" id="PTHR16222:SF12">
    <property type="entry name" value="ADP-RIBOSYLGLYCOHYDROLASE-RELATED"/>
    <property type="match status" value="1"/>
</dbReference>
<evidence type="ECO:0000313" key="2">
    <source>
        <dbReference type="Proteomes" id="UP001500466"/>
    </source>
</evidence>
<organism evidence="1 2">
    <name type="scientific">Yinghuangia aomiensis</name>
    <dbReference type="NCBI Taxonomy" id="676205"/>
    <lineage>
        <taxon>Bacteria</taxon>
        <taxon>Bacillati</taxon>
        <taxon>Actinomycetota</taxon>
        <taxon>Actinomycetes</taxon>
        <taxon>Kitasatosporales</taxon>
        <taxon>Streptomycetaceae</taxon>
        <taxon>Yinghuangia</taxon>
    </lineage>
</organism>